<evidence type="ECO:0000313" key="4">
    <source>
        <dbReference type="Proteomes" id="UP000296159"/>
    </source>
</evidence>
<dbReference type="PANTHER" id="PTHR43364:SF4">
    <property type="entry name" value="NAD(P)-LINKED OXIDOREDUCTASE SUPERFAMILY PROTEIN"/>
    <property type="match status" value="1"/>
</dbReference>
<dbReference type="InterPro" id="IPR050523">
    <property type="entry name" value="AKR_Detox_Biosynth"/>
</dbReference>
<dbReference type="Gene3D" id="3.20.20.100">
    <property type="entry name" value="NADP-dependent oxidoreductase domain"/>
    <property type="match status" value="1"/>
</dbReference>
<keyword evidence="1" id="KW-0560">Oxidoreductase</keyword>
<accession>A0A2U1UCZ5</accession>
<feature type="domain" description="NADP-dependent oxidoreductase" evidence="2">
    <location>
        <begin position="15"/>
        <end position="336"/>
    </location>
</feature>
<protein>
    <submittedName>
        <fullName evidence="3">Aldo/keto reductase</fullName>
    </submittedName>
</protein>
<dbReference type="Proteomes" id="UP000296159">
    <property type="component" value="Unassembled WGS sequence"/>
</dbReference>
<dbReference type="RefSeq" id="WP_136164607.1">
    <property type="nucleotide sequence ID" value="NZ_KZ819071.1"/>
</dbReference>
<dbReference type="InterPro" id="IPR036812">
    <property type="entry name" value="NAD(P)_OxRdtase_dom_sf"/>
</dbReference>
<evidence type="ECO:0000313" key="3">
    <source>
        <dbReference type="EMBL" id="PWC19539.1"/>
    </source>
</evidence>
<evidence type="ECO:0000259" key="2">
    <source>
        <dbReference type="Pfam" id="PF00248"/>
    </source>
</evidence>
<dbReference type="PANTHER" id="PTHR43364">
    <property type="entry name" value="NADH-SPECIFIC METHYLGLYOXAL REDUCTASE-RELATED"/>
    <property type="match status" value="1"/>
</dbReference>
<dbReference type="EMBL" id="QDKH01000001">
    <property type="protein sequence ID" value="PWC19539.1"/>
    <property type="molecule type" value="Genomic_DNA"/>
</dbReference>
<reference evidence="3 4" key="1">
    <citation type="submission" date="2018-04" db="EMBL/GenBank/DDBJ databases">
        <title>Brenneria corticis sp.nov.</title>
        <authorList>
            <person name="Li Y."/>
        </authorList>
    </citation>
    <scope>NUCLEOTIDE SEQUENCE [LARGE SCALE GENOMIC DNA]</scope>
    <source>
        <strain evidence="3 4">CFCC 11842</strain>
    </source>
</reference>
<proteinExistence type="predicted"/>
<dbReference type="SUPFAM" id="SSF51430">
    <property type="entry name" value="NAD(P)-linked oxidoreductase"/>
    <property type="match status" value="1"/>
</dbReference>
<keyword evidence="4" id="KW-1185">Reference proteome</keyword>
<dbReference type="GO" id="GO:0016491">
    <property type="term" value="F:oxidoreductase activity"/>
    <property type="evidence" value="ECO:0007669"/>
    <property type="project" value="UniProtKB-KW"/>
</dbReference>
<dbReference type="AlphaFoldDB" id="A0A2U1UCZ5"/>
<evidence type="ECO:0000256" key="1">
    <source>
        <dbReference type="ARBA" id="ARBA00023002"/>
    </source>
</evidence>
<name>A0A2U1UCZ5_9GAMM</name>
<comment type="caution">
    <text evidence="3">The sequence shown here is derived from an EMBL/GenBank/DDBJ whole genome shotgun (WGS) entry which is preliminary data.</text>
</comment>
<sequence length="345" mass="38222">MKKIKLGRTGPDVSAICLGSMTWGRQNTAREGHAQLDYATERGVNFIDTAELYPVNLVQAETAGVTESIIGDWLSKKQREKYVIATKATGRGQIGLRQGAPITGKILYQTVDASLARLKTDYIDLYQLHVPNRNHYHFRNIWGFTPTNDKDAIIDSMADCLHALAELRRAGKIREFGLSNESSWGMAQWLRLAEQGIGPRPVAIQNEYSLLCRYFDSDLAELAVNESITLLAYSPSAQGLLSGKHRADVVPPHSRRKVNTNLGGRCTPNVWPAIGAWVGLADELNLHPVTFAVAFVMSRHFPAIPIVGATSIDQLKSSLDAVQTSLSEETRRRIDATFKQHPMPF</sequence>
<dbReference type="InterPro" id="IPR023210">
    <property type="entry name" value="NADP_OxRdtase_dom"/>
</dbReference>
<dbReference type="Pfam" id="PF00248">
    <property type="entry name" value="Aldo_ket_red"/>
    <property type="match status" value="1"/>
</dbReference>
<organism evidence="3 4">
    <name type="scientific">Brenneria corticis</name>
    <dbReference type="NCBI Taxonomy" id="2173106"/>
    <lineage>
        <taxon>Bacteria</taxon>
        <taxon>Pseudomonadati</taxon>
        <taxon>Pseudomonadota</taxon>
        <taxon>Gammaproteobacteria</taxon>
        <taxon>Enterobacterales</taxon>
        <taxon>Pectobacteriaceae</taxon>
        <taxon>Brenneria</taxon>
    </lineage>
</organism>
<gene>
    <name evidence="3" type="ORF">DDT56_00770</name>
</gene>